<accession>K2IWT6</accession>
<keyword evidence="1 4" id="KW-0732">Signal</keyword>
<dbReference type="NCBIfam" id="TIGR03300">
    <property type="entry name" value="assembly_YfgL"/>
    <property type="match status" value="1"/>
</dbReference>
<dbReference type="PANTHER" id="PTHR34512">
    <property type="entry name" value="CELL SURFACE PROTEIN"/>
    <property type="match status" value="1"/>
</dbReference>
<reference evidence="7 8" key="1">
    <citation type="journal article" date="2012" name="J. Bacteriol.">
        <title>Genome Sequence of Gallaecimonas xiamenensis Type Strain 3-C-1.</title>
        <authorList>
            <person name="Lai Q."/>
            <person name="Wang L."/>
            <person name="Wang W."/>
            <person name="Shao Z."/>
        </authorList>
    </citation>
    <scope>NUCLEOTIDE SEQUENCE [LARGE SCALE GENOMIC DNA]</scope>
    <source>
        <strain evidence="7 8">3-C-1</strain>
    </source>
</reference>
<dbReference type="PANTHER" id="PTHR34512:SF30">
    <property type="entry name" value="OUTER MEMBRANE PROTEIN ASSEMBLY FACTOR BAMB"/>
    <property type="match status" value="1"/>
</dbReference>
<dbReference type="Proteomes" id="UP000006755">
    <property type="component" value="Unassembled WGS sequence"/>
</dbReference>
<dbReference type="AlphaFoldDB" id="K2IWT6"/>
<evidence type="ECO:0000313" key="7">
    <source>
        <dbReference type="EMBL" id="EKE74951.1"/>
    </source>
</evidence>
<comment type="similarity">
    <text evidence="4">Belongs to the BamB family.</text>
</comment>
<feature type="domain" description="Pyrrolo-quinoline quinone repeat" evidence="6">
    <location>
        <begin position="76"/>
        <end position="319"/>
    </location>
</feature>
<evidence type="ECO:0000256" key="4">
    <source>
        <dbReference type="HAMAP-Rule" id="MF_00923"/>
    </source>
</evidence>
<keyword evidence="3 4" id="KW-0998">Cell outer membrane</keyword>
<comment type="function">
    <text evidence="4">Part of the outer membrane protein assembly complex, which is involved in assembly and insertion of beta-barrel proteins into the outer membrane.</text>
</comment>
<dbReference type="PROSITE" id="PS51257">
    <property type="entry name" value="PROKAR_LIPOPROTEIN"/>
    <property type="match status" value="1"/>
</dbReference>
<dbReference type="HAMAP" id="MF_00923">
    <property type="entry name" value="OM_assembly_BamB"/>
    <property type="match status" value="1"/>
</dbReference>
<dbReference type="RefSeq" id="WP_008484258.1">
    <property type="nucleotide sequence ID" value="NZ_AMRI01000010.1"/>
</dbReference>
<dbReference type="GO" id="GO:0043165">
    <property type="term" value="P:Gram-negative-bacterium-type cell outer membrane assembly"/>
    <property type="evidence" value="ECO:0007669"/>
    <property type="project" value="UniProtKB-UniRule"/>
</dbReference>
<keyword evidence="8" id="KW-1185">Reference proteome</keyword>
<dbReference type="InterPro" id="IPR015943">
    <property type="entry name" value="WD40/YVTN_repeat-like_dom_sf"/>
</dbReference>
<dbReference type="SUPFAM" id="SSF50998">
    <property type="entry name" value="Quinoprotein alcohol dehydrogenase-like"/>
    <property type="match status" value="1"/>
</dbReference>
<gene>
    <name evidence="4" type="primary">bamB</name>
    <name evidence="7" type="ORF">B3C1_08686</name>
</gene>
<name>K2IWT6_9GAMM</name>
<dbReference type="PATRIC" id="fig|745411.4.peg.1698"/>
<dbReference type="NCBIfam" id="NF008351">
    <property type="entry name" value="PRK11138.1"/>
    <property type="match status" value="1"/>
</dbReference>
<dbReference type="InterPro" id="IPR018391">
    <property type="entry name" value="PQQ_b-propeller_rpt"/>
</dbReference>
<evidence type="ECO:0000313" key="8">
    <source>
        <dbReference type="Proteomes" id="UP000006755"/>
    </source>
</evidence>
<keyword evidence="4" id="KW-0564">Palmitate</keyword>
<evidence type="ECO:0000256" key="1">
    <source>
        <dbReference type="ARBA" id="ARBA00022729"/>
    </source>
</evidence>
<protein>
    <recommendedName>
        <fullName evidence="4">Outer membrane protein assembly factor BamB</fullName>
    </recommendedName>
</protein>
<dbReference type="InterPro" id="IPR011047">
    <property type="entry name" value="Quinoprotein_ADH-like_sf"/>
</dbReference>
<proteinExistence type="inferred from homology"/>
<dbReference type="OrthoDB" id="5173551at2"/>
<keyword evidence="2 4" id="KW-0472">Membrane</keyword>
<dbReference type="eggNOG" id="COG1520">
    <property type="taxonomic scope" value="Bacteria"/>
</dbReference>
<dbReference type="Pfam" id="PF13360">
    <property type="entry name" value="PQQ_2"/>
    <property type="match status" value="1"/>
</dbReference>
<dbReference type="STRING" id="745411.B3C1_08686"/>
<evidence type="ECO:0000256" key="5">
    <source>
        <dbReference type="SAM" id="SignalP"/>
    </source>
</evidence>
<dbReference type="InterPro" id="IPR002372">
    <property type="entry name" value="PQQ_rpt_dom"/>
</dbReference>
<dbReference type="SMART" id="SM00564">
    <property type="entry name" value="PQQ"/>
    <property type="match status" value="6"/>
</dbReference>
<feature type="chain" id="PRO_5009015922" description="Outer membrane protein assembly factor BamB" evidence="5">
    <location>
        <begin position="20"/>
        <end position="393"/>
    </location>
</feature>
<evidence type="ECO:0000256" key="3">
    <source>
        <dbReference type="ARBA" id="ARBA00023237"/>
    </source>
</evidence>
<sequence length="393" mass="42103">MSGWSKWSALAGVALVALAGCSSTDEDARKPAELVSFENKVSDDVVWSASIGDGIGAYFSNLAPVYAYDKVFAASREGVVEALNPDNGDRLWKVDLGEAESFFGNRHDMRLSGGVSAGFGKVYVGSENGIVYALDEKTGELKWQADVPGEAMAAPVPDAGLVLINTTSGKLVALEEGTGELKWTYEQTVPSLSLRGASEPSTVQGAALIGTPNGKLAAVLLDSGLPAWEQDVSPAKGENVLELLRDVDATPIAVGPVVYAVAYNGELVAIDLRSGRPMWKRDYSSYRSMAIVGFDLVLTDAQGVLYSIDRRTGLEKWSQPMLTNRRVTAPAILGDKVLVGDFEGYLHWFDKNSGELLGRDEVDSSGLYARPVVVGDKVLVQSRDGELYMIKLD</sequence>
<comment type="subcellular location">
    <subcellularLocation>
        <location evidence="4">Cell outer membrane</location>
        <topology evidence="4">Lipid-anchor</topology>
    </subcellularLocation>
</comment>
<dbReference type="InterPro" id="IPR017687">
    <property type="entry name" value="BamB"/>
</dbReference>
<keyword evidence="4" id="KW-0449">Lipoprotein</keyword>
<comment type="caution">
    <text evidence="7">The sequence shown here is derived from an EMBL/GenBank/DDBJ whole genome shotgun (WGS) entry which is preliminary data.</text>
</comment>
<dbReference type="GO" id="GO:0051205">
    <property type="term" value="P:protein insertion into membrane"/>
    <property type="evidence" value="ECO:0007669"/>
    <property type="project" value="UniProtKB-UniRule"/>
</dbReference>
<dbReference type="Gene3D" id="2.130.10.10">
    <property type="entry name" value="YVTN repeat-like/Quinoprotein amine dehydrogenase"/>
    <property type="match status" value="1"/>
</dbReference>
<comment type="subunit">
    <text evidence="4">Part of the Bam complex, which is composed of the outer membrane protein BamA, and four lipoproteins BamB, BamC, BamD and BamE.</text>
</comment>
<dbReference type="EMBL" id="AMRI01000010">
    <property type="protein sequence ID" value="EKE74951.1"/>
    <property type="molecule type" value="Genomic_DNA"/>
</dbReference>
<feature type="signal peptide" evidence="5">
    <location>
        <begin position="1"/>
        <end position="19"/>
    </location>
</feature>
<organism evidence="7 8">
    <name type="scientific">Gallaecimonas xiamenensis 3-C-1</name>
    <dbReference type="NCBI Taxonomy" id="745411"/>
    <lineage>
        <taxon>Bacteria</taxon>
        <taxon>Pseudomonadati</taxon>
        <taxon>Pseudomonadota</taxon>
        <taxon>Gammaproteobacteria</taxon>
        <taxon>Enterobacterales</taxon>
        <taxon>Gallaecimonadaceae</taxon>
        <taxon>Gallaecimonas</taxon>
    </lineage>
</organism>
<evidence type="ECO:0000259" key="6">
    <source>
        <dbReference type="Pfam" id="PF13360"/>
    </source>
</evidence>
<evidence type="ECO:0000256" key="2">
    <source>
        <dbReference type="ARBA" id="ARBA00023136"/>
    </source>
</evidence>
<dbReference type="GO" id="GO:0009279">
    <property type="term" value="C:cell outer membrane"/>
    <property type="evidence" value="ECO:0007669"/>
    <property type="project" value="UniProtKB-SubCell"/>
</dbReference>